<organism evidence="1 2">
    <name type="scientific">Brassica carinata</name>
    <name type="common">Ethiopian mustard</name>
    <name type="synonym">Abyssinian cabbage</name>
    <dbReference type="NCBI Taxonomy" id="52824"/>
    <lineage>
        <taxon>Eukaryota</taxon>
        <taxon>Viridiplantae</taxon>
        <taxon>Streptophyta</taxon>
        <taxon>Embryophyta</taxon>
        <taxon>Tracheophyta</taxon>
        <taxon>Spermatophyta</taxon>
        <taxon>Magnoliopsida</taxon>
        <taxon>eudicotyledons</taxon>
        <taxon>Gunneridae</taxon>
        <taxon>Pentapetalae</taxon>
        <taxon>rosids</taxon>
        <taxon>malvids</taxon>
        <taxon>Brassicales</taxon>
        <taxon>Brassicaceae</taxon>
        <taxon>Brassiceae</taxon>
        <taxon>Brassica</taxon>
    </lineage>
</organism>
<reference evidence="1 2" key="1">
    <citation type="submission" date="2020-02" db="EMBL/GenBank/DDBJ databases">
        <authorList>
            <person name="Ma Q."/>
            <person name="Huang Y."/>
            <person name="Song X."/>
            <person name="Pei D."/>
        </authorList>
    </citation>
    <scope>NUCLEOTIDE SEQUENCE [LARGE SCALE GENOMIC DNA]</scope>
    <source>
        <strain evidence="1">Sxm20200214</strain>
        <tissue evidence="1">Leaf</tissue>
    </source>
</reference>
<dbReference type="EMBL" id="JAAMPC010001627">
    <property type="protein sequence ID" value="KAG2238332.1"/>
    <property type="molecule type" value="Genomic_DNA"/>
</dbReference>
<sequence>MNRESQPVNLAAKSKHIYGVADNNLTICFTHNTILFELEDNRVVIARDILRFRLFEDFVAKLKIHTLRGPVLNVYLWDHAAKFFYRKFNESPATPGVVLITTVNSKRIGAQCPDLRVFFDSDVPPIIPYLAWLETSPHVAADSQCDEGHKGGDPYYWEDIFAFLKQEPVQRRQRHWSCDVFYIRLDCSSCVVFLCFSYHAEISVSDNCVKANFVLLGDADPEIPRRQSSDLIDRYFEGNVGMGANHEMRLVDTVSQTHKFRVKISSFNTAKSQTLTVTKVVCPAVLPPIRVVAEIKPDAVYKAANAPVIVHVCNSAIGGTCSGAEPTASSKKSDMQKKAK</sequence>
<comment type="caution">
    <text evidence="1">The sequence shown here is derived from an EMBL/GenBank/DDBJ whole genome shotgun (WGS) entry which is preliminary data.</text>
</comment>
<proteinExistence type="predicted"/>
<dbReference type="AlphaFoldDB" id="A0A8X7NTH5"/>
<protein>
    <submittedName>
        <fullName evidence="1">Uncharacterized protein</fullName>
    </submittedName>
</protein>
<name>A0A8X7NTH5_BRACI</name>
<evidence type="ECO:0000313" key="2">
    <source>
        <dbReference type="Proteomes" id="UP000886595"/>
    </source>
</evidence>
<keyword evidence="2" id="KW-1185">Reference proteome</keyword>
<accession>A0A8X7NTH5</accession>
<evidence type="ECO:0000313" key="1">
    <source>
        <dbReference type="EMBL" id="KAG2238332.1"/>
    </source>
</evidence>
<dbReference type="OrthoDB" id="1752136at2759"/>
<gene>
    <name evidence="1" type="ORF">Bca52824_092430</name>
</gene>
<dbReference type="Proteomes" id="UP000886595">
    <property type="component" value="Unassembled WGS sequence"/>
</dbReference>